<gene>
    <name evidence="1" type="ORF">GCM10010990_31770</name>
</gene>
<dbReference type="EMBL" id="BMIP01000008">
    <property type="protein sequence ID" value="GGD79521.1"/>
    <property type="molecule type" value="Genomic_DNA"/>
</dbReference>
<dbReference type="PANTHER" id="PTHR35004">
    <property type="entry name" value="TRANSPOSASE RV3428C-RELATED"/>
    <property type="match status" value="1"/>
</dbReference>
<reference evidence="1" key="1">
    <citation type="journal article" date="2014" name="Int. J. Syst. Evol. Microbiol.">
        <title>Complete genome sequence of Corynebacterium casei LMG S-19264T (=DSM 44701T), isolated from a smear-ripened cheese.</title>
        <authorList>
            <consortium name="US DOE Joint Genome Institute (JGI-PGF)"/>
            <person name="Walter F."/>
            <person name="Albersmeier A."/>
            <person name="Kalinowski J."/>
            <person name="Ruckert C."/>
        </authorList>
    </citation>
    <scope>NUCLEOTIDE SEQUENCE</scope>
    <source>
        <strain evidence="1">CGMCC 1.15360</strain>
    </source>
</reference>
<proteinExistence type="predicted"/>
<accession>A0A916Z7Z1</accession>
<dbReference type="OrthoDB" id="2065409at2"/>
<dbReference type="Proteomes" id="UP000612349">
    <property type="component" value="Unassembled WGS sequence"/>
</dbReference>
<reference evidence="1" key="2">
    <citation type="submission" date="2020-09" db="EMBL/GenBank/DDBJ databases">
        <authorList>
            <person name="Sun Q."/>
            <person name="Zhou Y."/>
        </authorList>
    </citation>
    <scope>NUCLEOTIDE SEQUENCE</scope>
    <source>
        <strain evidence="1">CGMCC 1.15360</strain>
    </source>
</reference>
<dbReference type="AlphaFoldDB" id="A0A916Z7Z1"/>
<sequence length="168" mass="19332">MTTVETIGRIRRAYFVQRQSVREIARRLHVSRKTVRKAIEAEDGKFIYDRTVQPKPKLGAYVEELERLLAENERKPRRERLTLIRLFEALRAPGYEGGYDTVRRHARCWQREEVGRTATAFVPLSFEPGEAYQFDSHGGLGGLSGIPCVGGRFGKDPSQHHHRAQLYP</sequence>
<evidence type="ECO:0008006" key="3">
    <source>
        <dbReference type="Google" id="ProtNLM"/>
    </source>
</evidence>
<evidence type="ECO:0000313" key="2">
    <source>
        <dbReference type="Proteomes" id="UP000612349"/>
    </source>
</evidence>
<organism evidence="1 2">
    <name type="scientific">Croceicoccus mobilis</name>
    <dbReference type="NCBI Taxonomy" id="1703339"/>
    <lineage>
        <taxon>Bacteria</taxon>
        <taxon>Pseudomonadati</taxon>
        <taxon>Pseudomonadota</taxon>
        <taxon>Alphaproteobacteria</taxon>
        <taxon>Sphingomonadales</taxon>
        <taxon>Erythrobacteraceae</taxon>
        <taxon>Croceicoccus</taxon>
    </lineage>
</organism>
<name>A0A916Z7Z1_9SPHN</name>
<protein>
    <recommendedName>
        <fullName evidence="3">HTH IS21-type domain-containing protein</fullName>
    </recommendedName>
</protein>
<dbReference type="PANTHER" id="PTHR35004:SF7">
    <property type="entry name" value="INTEGRASE PROTEIN"/>
    <property type="match status" value="1"/>
</dbReference>
<dbReference type="Gene3D" id="1.10.10.60">
    <property type="entry name" value="Homeodomain-like"/>
    <property type="match status" value="1"/>
</dbReference>
<evidence type="ECO:0000313" key="1">
    <source>
        <dbReference type="EMBL" id="GGD79521.1"/>
    </source>
</evidence>
<keyword evidence="2" id="KW-1185">Reference proteome</keyword>
<comment type="caution">
    <text evidence="1">The sequence shown here is derived from an EMBL/GenBank/DDBJ whole genome shotgun (WGS) entry which is preliminary data.</text>
</comment>